<evidence type="ECO:0000256" key="7">
    <source>
        <dbReference type="ARBA" id="ARBA00022801"/>
    </source>
</evidence>
<dbReference type="InterPro" id="IPR008979">
    <property type="entry name" value="Galactose-bd-like_sf"/>
</dbReference>
<evidence type="ECO:0000256" key="8">
    <source>
        <dbReference type="ARBA" id="ARBA00023180"/>
    </source>
</evidence>
<feature type="domain" description="Mannosidase Ig/CBM-like" evidence="15">
    <location>
        <begin position="681"/>
        <end position="773"/>
    </location>
</feature>
<comment type="catalytic activity">
    <reaction evidence="1">
        <text>Hydrolysis of terminal, non-reducing beta-D-mannose residues in beta-D-mannosides.</text>
        <dbReference type="EC" id="3.2.1.25"/>
    </reaction>
</comment>
<evidence type="ECO:0000313" key="18">
    <source>
        <dbReference type="Proteomes" id="UP000054270"/>
    </source>
</evidence>
<name>A0A0D2QEL1_HYPSF</name>
<evidence type="ECO:0000259" key="15">
    <source>
        <dbReference type="Pfam" id="PF17786"/>
    </source>
</evidence>
<dbReference type="SUPFAM" id="SSF49303">
    <property type="entry name" value="beta-Galactosidase/glucuronidase domain"/>
    <property type="match status" value="2"/>
</dbReference>
<dbReference type="STRING" id="945553.A0A0D2QEL1"/>
<dbReference type="InterPro" id="IPR050887">
    <property type="entry name" value="Beta-mannosidase_GH2"/>
</dbReference>
<comment type="pathway">
    <text evidence="3">Glycan metabolism; N-glycan degradation.</text>
</comment>
<evidence type="ECO:0000259" key="14">
    <source>
        <dbReference type="Pfam" id="PF17753"/>
    </source>
</evidence>
<evidence type="ECO:0000259" key="16">
    <source>
        <dbReference type="Pfam" id="PF22666"/>
    </source>
</evidence>
<comment type="subunit">
    <text evidence="4">Homodimer.</text>
</comment>
<dbReference type="InterPro" id="IPR017853">
    <property type="entry name" value="GH"/>
</dbReference>
<dbReference type="GO" id="GO:0005975">
    <property type="term" value="P:carbohydrate metabolic process"/>
    <property type="evidence" value="ECO:0007669"/>
    <property type="project" value="InterPro"/>
</dbReference>
<feature type="domain" description="Beta-mannosidase-like galactose-binding" evidence="16">
    <location>
        <begin position="12"/>
        <end position="182"/>
    </location>
</feature>
<evidence type="ECO:0000256" key="1">
    <source>
        <dbReference type="ARBA" id="ARBA00000829"/>
    </source>
</evidence>
<comment type="similarity">
    <text evidence="10">Belongs to the glycosyl hydrolase 2 family. Beta-mannosidase B subfamily.</text>
</comment>
<protein>
    <recommendedName>
        <fullName evidence="11">Beta-mannosidase B</fullName>
        <ecNumber evidence="5">3.2.1.25</ecNumber>
    </recommendedName>
    <alternativeName>
        <fullName evidence="12">Mannanase B</fullName>
    </alternativeName>
</protein>
<evidence type="ECO:0000259" key="13">
    <source>
        <dbReference type="Pfam" id="PF00703"/>
    </source>
</evidence>
<sequence length="852" mass="96900">MSTTASRALTDWSFTQIGGGKGTGDGEWLQVSSFPTTVHVELLKLQKIPDPFVGLHEWDVQWVGEKAWAFKTVLDVTEAELASRHVDLVFEGLDTFAEVKLVSRSENQFISHRVPVKSQLKAGKNEIIINFESAFLKGRDIEKVNGKFALWNGDSSRLHVRKAQYNYGWDWGPVLMTTGPWKPIKLETYQNRIADLDIRSEVSIALDVKLSATFAFSEKTPGYASFVLKKPDGSVEASADKIPVNGAGLAKVQFEWQAGEIQLWYPVGYGAQPLYTVEVVLTDKNGALFDRKTDKVAFRRALVVQDKLIGQEGLTFLFEINNVRIFCGGSNWIPADSFLTTMTTERYRAWLQLLVDGNQNMVRIWGGGIYEHDDFYNICDVLVWQDFMFGCGQYPAYDSFLSSVRAEAIQNVKRLRHHPSVVIFAGNNEDYQIAESLNLELDYSDETSDYRKTNFPARFIYERVLPSVVDEYSNIHYHRASPYSGQGKPTTDKTLGDLHQWNVWHGSQEPWHNWDILAGRFVSEFGMEGYPDIRTVDYWLGGNKAERFPQSRTNNNHNKADGFERRLELYLMENFKHAFDMESYVYYTQIMQAETLASAYRLWRRNWQGKGREYTAGALVWQINDCWPVTSWAIVDYFLRPKPAYFTVARELRPFTVGMTRKDKKTFTDDRSDADFAIKTSLEIWATNSTLHDKKVTLQVTSFDLESDWTDKWEKEVVLAANSSTELFKGDVPGQPIRTKLSDVPKVIIISARILDGQTVLGRYSNWPEPFKYIHFPAVKDLGLKVDVGTDGESVTLSTEKPIKGIILDVEGVEVKWSDQAIDLVPGDPQTVKAIGLKGREVKLRFLGDGTA</sequence>
<keyword evidence="7 17" id="KW-0378">Hydrolase</keyword>
<dbReference type="Pfam" id="PF00703">
    <property type="entry name" value="Glyco_hydro_2"/>
    <property type="match status" value="1"/>
</dbReference>
<dbReference type="AlphaFoldDB" id="A0A0D2QEL1"/>
<dbReference type="SUPFAM" id="SSF49785">
    <property type="entry name" value="Galactose-binding domain-like"/>
    <property type="match status" value="1"/>
</dbReference>
<reference evidence="18" key="1">
    <citation type="submission" date="2014-04" db="EMBL/GenBank/DDBJ databases">
        <title>Evolutionary Origins and Diversification of the Mycorrhizal Mutualists.</title>
        <authorList>
            <consortium name="DOE Joint Genome Institute"/>
            <consortium name="Mycorrhizal Genomics Consortium"/>
            <person name="Kohler A."/>
            <person name="Kuo A."/>
            <person name="Nagy L.G."/>
            <person name="Floudas D."/>
            <person name="Copeland A."/>
            <person name="Barry K.W."/>
            <person name="Cichocki N."/>
            <person name="Veneault-Fourrey C."/>
            <person name="LaButti K."/>
            <person name="Lindquist E.A."/>
            <person name="Lipzen A."/>
            <person name="Lundell T."/>
            <person name="Morin E."/>
            <person name="Murat C."/>
            <person name="Riley R."/>
            <person name="Ohm R."/>
            <person name="Sun H."/>
            <person name="Tunlid A."/>
            <person name="Henrissat B."/>
            <person name="Grigoriev I.V."/>
            <person name="Hibbett D.S."/>
            <person name="Martin F."/>
        </authorList>
    </citation>
    <scope>NUCLEOTIDE SEQUENCE [LARGE SCALE GENOMIC DNA]</scope>
    <source>
        <strain evidence="18">FD-334 SS-4</strain>
    </source>
</reference>
<dbReference type="GO" id="GO:0004567">
    <property type="term" value="F:beta-mannosidase activity"/>
    <property type="evidence" value="ECO:0007669"/>
    <property type="project" value="UniProtKB-EC"/>
</dbReference>
<keyword evidence="18" id="KW-1185">Reference proteome</keyword>
<dbReference type="PANTHER" id="PTHR43730">
    <property type="entry name" value="BETA-MANNOSIDASE"/>
    <property type="match status" value="1"/>
</dbReference>
<keyword evidence="9" id="KW-0326">Glycosidase</keyword>
<dbReference type="FunFam" id="3.20.20.80:FF:000050">
    <property type="entry name" value="Beta-mannosidase B"/>
    <property type="match status" value="1"/>
</dbReference>
<gene>
    <name evidence="17" type="ORF">HYPSUDRAFT_126770</name>
</gene>
<evidence type="ECO:0000256" key="11">
    <source>
        <dbReference type="ARBA" id="ARBA00041069"/>
    </source>
</evidence>
<dbReference type="Pfam" id="PF17753">
    <property type="entry name" value="Ig_mannosidase"/>
    <property type="match status" value="1"/>
</dbReference>
<dbReference type="SUPFAM" id="SSF51445">
    <property type="entry name" value="(Trans)glycosidases"/>
    <property type="match status" value="1"/>
</dbReference>
<dbReference type="InterPro" id="IPR036156">
    <property type="entry name" value="Beta-gal/glucu_dom_sf"/>
</dbReference>
<dbReference type="Pfam" id="PF22666">
    <property type="entry name" value="Glyco_hydro_2_N2"/>
    <property type="match status" value="1"/>
</dbReference>
<dbReference type="InterPro" id="IPR041447">
    <property type="entry name" value="Mannosidase_ig"/>
</dbReference>
<keyword evidence="8" id="KW-0325">Glycoprotein</keyword>
<evidence type="ECO:0000256" key="2">
    <source>
        <dbReference type="ARBA" id="ARBA00004613"/>
    </source>
</evidence>
<evidence type="ECO:0000256" key="6">
    <source>
        <dbReference type="ARBA" id="ARBA00022525"/>
    </source>
</evidence>
<dbReference type="Gene3D" id="2.60.120.260">
    <property type="entry name" value="Galactose-binding domain-like"/>
    <property type="match status" value="1"/>
</dbReference>
<dbReference type="InterPro" id="IPR013783">
    <property type="entry name" value="Ig-like_fold"/>
</dbReference>
<evidence type="ECO:0000256" key="5">
    <source>
        <dbReference type="ARBA" id="ARBA00012754"/>
    </source>
</evidence>
<accession>A0A0D2QEL1</accession>
<feature type="domain" description="Beta-mannosidase Ig-fold" evidence="14">
    <location>
        <begin position="783"/>
        <end position="834"/>
    </location>
</feature>
<evidence type="ECO:0000256" key="9">
    <source>
        <dbReference type="ARBA" id="ARBA00023295"/>
    </source>
</evidence>
<dbReference type="PANTHER" id="PTHR43730:SF1">
    <property type="entry name" value="BETA-MANNOSIDASE"/>
    <property type="match status" value="1"/>
</dbReference>
<dbReference type="Pfam" id="PF17786">
    <property type="entry name" value="Mannosidase_ig"/>
    <property type="match status" value="1"/>
</dbReference>
<dbReference type="EMBL" id="KN817518">
    <property type="protein sequence ID" value="KJA30035.1"/>
    <property type="molecule type" value="Genomic_DNA"/>
</dbReference>
<evidence type="ECO:0000313" key="17">
    <source>
        <dbReference type="EMBL" id="KJA30035.1"/>
    </source>
</evidence>
<dbReference type="OMA" id="KRQWKGP"/>
<keyword evidence="6" id="KW-0964">Secreted</keyword>
<comment type="subcellular location">
    <subcellularLocation>
        <location evidence="2">Secreted</location>
    </subcellularLocation>
</comment>
<dbReference type="OrthoDB" id="2866996at2759"/>
<dbReference type="InterPro" id="IPR006102">
    <property type="entry name" value="Ig-like_GH2"/>
</dbReference>
<dbReference type="InterPro" id="IPR041625">
    <property type="entry name" value="Beta-mannosidase_Ig"/>
</dbReference>
<dbReference type="EC" id="3.2.1.25" evidence="5"/>
<dbReference type="Proteomes" id="UP000054270">
    <property type="component" value="Unassembled WGS sequence"/>
</dbReference>
<feature type="domain" description="Glycoside hydrolase family 2 immunoglobulin-like beta-sandwich" evidence="13">
    <location>
        <begin position="192"/>
        <end position="299"/>
    </location>
</feature>
<dbReference type="GO" id="GO:0006516">
    <property type="term" value="P:glycoprotein catabolic process"/>
    <property type="evidence" value="ECO:0007669"/>
    <property type="project" value="TreeGrafter"/>
</dbReference>
<evidence type="ECO:0000256" key="12">
    <source>
        <dbReference type="ARBA" id="ARBA00041614"/>
    </source>
</evidence>
<evidence type="ECO:0000256" key="4">
    <source>
        <dbReference type="ARBA" id="ARBA00011738"/>
    </source>
</evidence>
<organism evidence="17 18">
    <name type="scientific">Hypholoma sublateritium (strain FD-334 SS-4)</name>
    <dbReference type="NCBI Taxonomy" id="945553"/>
    <lineage>
        <taxon>Eukaryota</taxon>
        <taxon>Fungi</taxon>
        <taxon>Dikarya</taxon>
        <taxon>Basidiomycota</taxon>
        <taxon>Agaricomycotina</taxon>
        <taxon>Agaricomycetes</taxon>
        <taxon>Agaricomycetidae</taxon>
        <taxon>Agaricales</taxon>
        <taxon>Agaricineae</taxon>
        <taxon>Strophariaceae</taxon>
        <taxon>Hypholoma</taxon>
    </lineage>
</organism>
<dbReference type="Gene3D" id="3.20.20.80">
    <property type="entry name" value="Glycosidases"/>
    <property type="match status" value="1"/>
</dbReference>
<dbReference type="Gene3D" id="2.60.40.10">
    <property type="entry name" value="Immunoglobulins"/>
    <property type="match status" value="2"/>
</dbReference>
<evidence type="ECO:0000256" key="3">
    <source>
        <dbReference type="ARBA" id="ARBA00004740"/>
    </source>
</evidence>
<dbReference type="UniPathway" id="UPA00280"/>
<dbReference type="GO" id="GO:0005576">
    <property type="term" value="C:extracellular region"/>
    <property type="evidence" value="ECO:0007669"/>
    <property type="project" value="UniProtKB-SubCell"/>
</dbReference>
<evidence type="ECO:0000256" key="10">
    <source>
        <dbReference type="ARBA" id="ARBA00038429"/>
    </source>
</evidence>
<dbReference type="InterPro" id="IPR054593">
    <property type="entry name" value="Beta-mannosidase-like_N2"/>
</dbReference>
<proteinExistence type="inferred from homology"/>